<reference evidence="2 3" key="1">
    <citation type="submission" date="2019-09" db="EMBL/GenBank/DDBJ databases">
        <title>Isolation of a novel species in the genus Cupriavidus from patients with sepsis using whole genome sequencing.</title>
        <authorList>
            <person name="Kweon O.J."/>
            <person name="Lee M.-K."/>
        </authorList>
    </citation>
    <scope>NUCLEOTIDE SEQUENCE [LARGE SCALE GENOMIC DNA]</scope>
    <source>
        <strain evidence="2 3">MKL-01</strain>
    </source>
</reference>
<evidence type="ECO:0000313" key="3">
    <source>
        <dbReference type="Proteomes" id="UP000324324"/>
    </source>
</evidence>
<comment type="caution">
    <text evidence="2">The sequence shown here is derived from an EMBL/GenBank/DDBJ whole genome shotgun (WGS) entry which is preliminary data.</text>
</comment>
<dbReference type="AlphaFoldDB" id="A0A5M8B298"/>
<dbReference type="InterPro" id="IPR013154">
    <property type="entry name" value="ADH-like_N"/>
</dbReference>
<protein>
    <submittedName>
        <fullName evidence="2">Oxidoreductase</fullName>
    </submittedName>
</protein>
<dbReference type="SUPFAM" id="SSF50129">
    <property type="entry name" value="GroES-like"/>
    <property type="match status" value="1"/>
</dbReference>
<dbReference type="PANTHER" id="PTHR43677">
    <property type="entry name" value="SHORT-CHAIN DEHYDROGENASE/REDUCTASE"/>
    <property type="match status" value="1"/>
</dbReference>
<dbReference type="Pfam" id="PF00107">
    <property type="entry name" value="ADH_zinc_N"/>
    <property type="match status" value="1"/>
</dbReference>
<proteinExistence type="predicted"/>
<dbReference type="Gene3D" id="3.90.180.10">
    <property type="entry name" value="Medium-chain alcohol dehydrogenases, catalytic domain"/>
    <property type="match status" value="1"/>
</dbReference>
<dbReference type="RefSeq" id="WP_150082571.1">
    <property type="nucleotide sequence ID" value="NZ_VWRN01000022.1"/>
</dbReference>
<dbReference type="NCBIfam" id="TIGR02823">
    <property type="entry name" value="oxido_YhdH"/>
    <property type="match status" value="1"/>
</dbReference>
<dbReference type="EMBL" id="VWRN01000022">
    <property type="protein sequence ID" value="KAA6128571.1"/>
    <property type="molecule type" value="Genomic_DNA"/>
</dbReference>
<dbReference type="Proteomes" id="UP000324324">
    <property type="component" value="Unassembled WGS sequence"/>
</dbReference>
<evidence type="ECO:0000313" key="2">
    <source>
        <dbReference type="EMBL" id="KAA6128571.1"/>
    </source>
</evidence>
<dbReference type="PANTHER" id="PTHR43677:SF1">
    <property type="entry name" value="ACRYLYL-COA REDUCTASE ACUI-RELATED"/>
    <property type="match status" value="1"/>
</dbReference>
<dbReference type="Gene3D" id="3.40.50.720">
    <property type="entry name" value="NAD(P)-binding Rossmann-like Domain"/>
    <property type="match status" value="1"/>
</dbReference>
<name>A0A5M8B298_9BURK</name>
<dbReference type="InterPro" id="IPR020843">
    <property type="entry name" value="ER"/>
</dbReference>
<feature type="domain" description="Enoyl reductase (ER)" evidence="1">
    <location>
        <begin position="13"/>
        <end position="328"/>
    </location>
</feature>
<dbReference type="InterPro" id="IPR013149">
    <property type="entry name" value="ADH-like_C"/>
</dbReference>
<sequence length="332" mass="34894">MTFRALLLTQTDGDKPSTRAEISTLQDDQLPADGDVLVEIDYSTINFKDGLAITGRSPVVRKWPMVAGIDGAGTVVESSNPRWQAGDKVVLNGYGVGETHWGCLAQRARLKGDWLVRLPESLTTRQAMAIGTAGYTAMLSVLALEASGVRPEQGEVLVTGASGGVGTVAIALLGKLGYRVVASTGKTGEADFLKALGAADVIDRAELSAPGKPLQKERWAAVVDAVGSHTLVNAIAQVRYGGVVTACGLAQGMDFPGSVAPFILRGVTLHGIDSVMAPMARREQAWARLAQDLEPDRLAAITQEIGLTEAIEAGQRIIAGGMRGRVVVDVNR</sequence>
<accession>A0A5M8B298</accession>
<dbReference type="GO" id="GO:0043957">
    <property type="term" value="F:acryloyl-CoA reductase (NADPH) activity"/>
    <property type="evidence" value="ECO:0007669"/>
    <property type="project" value="TreeGrafter"/>
</dbReference>
<dbReference type="InterPro" id="IPR036291">
    <property type="entry name" value="NAD(P)-bd_dom_sf"/>
</dbReference>
<organism evidence="2 3">
    <name type="scientific">Cupriavidus cauae</name>
    <dbReference type="NCBI Taxonomy" id="2608999"/>
    <lineage>
        <taxon>Bacteria</taxon>
        <taxon>Pseudomonadati</taxon>
        <taxon>Pseudomonadota</taxon>
        <taxon>Betaproteobacteria</taxon>
        <taxon>Burkholderiales</taxon>
        <taxon>Burkholderiaceae</taxon>
        <taxon>Cupriavidus</taxon>
    </lineage>
</organism>
<gene>
    <name evidence="2" type="ORF">F1599_06375</name>
</gene>
<keyword evidence="3" id="KW-1185">Reference proteome</keyword>
<dbReference type="InterPro" id="IPR014188">
    <property type="entry name" value="Acrylyl-CoA_reductase_AcuI"/>
</dbReference>
<evidence type="ECO:0000259" key="1">
    <source>
        <dbReference type="SMART" id="SM00829"/>
    </source>
</evidence>
<dbReference type="SUPFAM" id="SSF51735">
    <property type="entry name" value="NAD(P)-binding Rossmann-fold domains"/>
    <property type="match status" value="1"/>
</dbReference>
<dbReference type="CDD" id="cd08288">
    <property type="entry name" value="MDR_yhdh"/>
    <property type="match status" value="1"/>
</dbReference>
<dbReference type="SMART" id="SM00829">
    <property type="entry name" value="PKS_ER"/>
    <property type="match status" value="1"/>
</dbReference>
<dbReference type="InterPro" id="IPR051397">
    <property type="entry name" value="Zn-ADH-like_protein"/>
</dbReference>
<dbReference type="Pfam" id="PF08240">
    <property type="entry name" value="ADH_N"/>
    <property type="match status" value="1"/>
</dbReference>
<dbReference type="InterPro" id="IPR011032">
    <property type="entry name" value="GroES-like_sf"/>
</dbReference>